<dbReference type="RefSeq" id="WP_338435991.1">
    <property type="nucleotide sequence ID" value="NZ_JAUYVH010000002.1"/>
</dbReference>
<protein>
    <submittedName>
        <fullName evidence="1">Uncharacterized protein</fullName>
    </submittedName>
</protein>
<dbReference type="Proteomes" id="UP001225596">
    <property type="component" value="Unassembled WGS sequence"/>
</dbReference>
<evidence type="ECO:0000313" key="2">
    <source>
        <dbReference type="Proteomes" id="UP001225596"/>
    </source>
</evidence>
<dbReference type="EMBL" id="JAUYVH010000002">
    <property type="protein sequence ID" value="MDQ9170075.1"/>
    <property type="molecule type" value="Genomic_DNA"/>
</dbReference>
<evidence type="ECO:0000313" key="1">
    <source>
        <dbReference type="EMBL" id="MDQ9170075.1"/>
    </source>
</evidence>
<sequence>MNQRNTHKEYNPNHFFDTLMRHLHLHSDQALAKRLRISLKIIKDIRSRQYPVAGSILMCIEEVTGIAVAELRRWMGDRRMKCRLIRRPSFG</sequence>
<organism evidence="1 2">
    <name type="scientific">Keguizhuia sedimenti</name>
    <dbReference type="NCBI Taxonomy" id="3064264"/>
    <lineage>
        <taxon>Bacteria</taxon>
        <taxon>Pseudomonadati</taxon>
        <taxon>Pseudomonadota</taxon>
        <taxon>Betaproteobacteria</taxon>
        <taxon>Burkholderiales</taxon>
        <taxon>Oxalobacteraceae</taxon>
        <taxon>Keguizhuia</taxon>
    </lineage>
</organism>
<keyword evidence="2" id="KW-1185">Reference proteome</keyword>
<comment type="caution">
    <text evidence="1">The sequence shown here is derived from an EMBL/GenBank/DDBJ whole genome shotgun (WGS) entry which is preliminary data.</text>
</comment>
<gene>
    <name evidence="1" type="ORF">Q8A64_06570</name>
</gene>
<reference evidence="1 2" key="1">
    <citation type="submission" date="2023-08" db="EMBL/GenBank/DDBJ databases">
        <title>Oxalobacteraceae gen .nov., isolated from river sludge outside the plant.</title>
        <authorList>
            <person name="Zhao S.Y."/>
        </authorList>
    </citation>
    <scope>NUCLEOTIDE SEQUENCE [LARGE SCALE GENOMIC DNA]</scope>
    <source>
        <strain evidence="1 2">R-40</strain>
    </source>
</reference>
<accession>A0ABU1BM59</accession>
<name>A0ABU1BM59_9BURK</name>
<proteinExistence type="predicted"/>